<evidence type="ECO:0000313" key="4">
    <source>
        <dbReference type="Proteomes" id="UP000429484"/>
    </source>
</evidence>
<dbReference type="InterPro" id="IPR001789">
    <property type="entry name" value="Sig_transdc_resp-reg_receiver"/>
</dbReference>
<dbReference type="GeneID" id="25012236"/>
<dbReference type="InterPro" id="IPR011006">
    <property type="entry name" value="CheY-like_superfamily"/>
</dbReference>
<name>A0AAW9TLR8_RHIML</name>
<dbReference type="AlphaFoldDB" id="A0AAW9TLR8"/>
<dbReference type="SUPFAM" id="SSF52172">
    <property type="entry name" value="CheY-like"/>
    <property type="match status" value="1"/>
</dbReference>
<feature type="domain" description="Response regulatory" evidence="2">
    <location>
        <begin position="9"/>
        <end position="120"/>
    </location>
</feature>
<dbReference type="Pfam" id="PF00072">
    <property type="entry name" value="Response_reg"/>
    <property type="match status" value="1"/>
</dbReference>
<reference evidence="3 4" key="1">
    <citation type="journal article" date="2013" name="Genome Biol.">
        <title>Comparative genomics of the core and accessory genomes of 48 Sinorhizobium strains comprising five genospecies.</title>
        <authorList>
            <person name="Sugawara M."/>
            <person name="Epstein B."/>
            <person name="Badgley B.D."/>
            <person name="Unno T."/>
            <person name="Xu L."/>
            <person name="Reese J."/>
            <person name="Gyaneshwar P."/>
            <person name="Denny R."/>
            <person name="Mudge J."/>
            <person name="Bharti A.K."/>
            <person name="Farmer A.D."/>
            <person name="May G.D."/>
            <person name="Woodward J.E."/>
            <person name="Medigue C."/>
            <person name="Vallenet D."/>
            <person name="Lajus A."/>
            <person name="Rouy Z."/>
            <person name="Martinez-Vaz B."/>
            <person name="Tiffin P."/>
            <person name="Young N.D."/>
            <person name="Sadowsky M.J."/>
        </authorList>
    </citation>
    <scope>NUCLEOTIDE SEQUENCE [LARGE SCALE GENOMIC DNA]</scope>
    <source>
        <strain evidence="3 4">N6B1</strain>
    </source>
</reference>
<protein>
    <submittedName>
        <fullName evidence="3">Response regulator</fullName>
    </submittedName>
</protein>
<dbReference type="SMART" id="SM00448">
    <property type="entry name" value="REC"/>
    <property type="match status" value="1"/>
</dbReference>
<dbReference type="Gene3D" id="3.40.50.2300">
    <property type="match status" value="1"/>
</dbReference>
<dbReference type="EMBL" id="WISR01000091">
    <property type="protein sequence ID" value="MQW32836.1"/>
    <property type="molecule type" value="Genomic_DNA"/>
</dbReference>
<dbReference type="RefSeq" id="WP_010968081.1">
    <property type="nucleotide sequence ID" value="NZ_CP009145.1"/>
</dbReference>
<organism evidence="3 4">
    <name type="scientific">Rhizobium meliloti</name>
    <name type="common">Ensifer meliloti</name>
    <name type="synonym">Sinorhizobium meliloti</name>
    <dbReference type="NCBI Taxonomy" id="382"/>
    <lineage>
        <taxon>Bacteria</taxon>
        <taxon>Pseudomonadati</taxon>
        <taxon>Pseudomonadota</taxon>
        <taxon>Alphaproteobacteria</taxon>
        <taxon>Hyphomicrobiales</taxon>
        <taxon>Rhizobiaceae</taxon>
        <taxon>Sinorhizobium/Ensifer group</taxon>
        <taxon>Sinorhizobium</taxon>
    </lineage>
</organism>
<dbReference type="PROSITE" id="PS50110">
    <property type="entry name" value="RESPONSE_REGULATORY"/>
    <property type="match status" value="1"/>
</dbReference>
<proteinExistence type="predicted"/>
<comment type="caution">
    <text evidence="3">The sequence shown here is derived from an EMBL/GenBank/DDBJ whole genome shotgun (WGS) entry which is preliminary data.</text>
</comment>
<keyword evidence="1" id="KW-0597">Phosphoprotein</keyword>
<sequence length="129" mass="13899">MAPSVSPLRIFYLEDNPLIVFHIEAMIEDLGYVFAGSASSFADLVGRIETIEVDGVLVDIDLADGRTGPAAAKWLRQRGIPSIFVTGQEAIAAEYPETALATIGKPVSESELAEKLELFRLTSSTSKTI</sequence>
<evidence type="ECO:0000259" key="2">
    <source>
        <dbReference type="PROSITE" id="PS50110"/>
    </source>
</evidence>
<dbReference type="KEGG" id="smer:DU99_24475"/>
<evidence type="ECO:0000256" key="1">
    <source>
        <dbReference type="PROSITE-ProRule" id="PRU00169"/>
    </source>
</evidence>
<gene>
    <name evidence="3" type="ORF">GHK53_08480</name>
</gene>
<evidence type="ECO:0000313" key="3">
    <source>
        <dbReference type="EMBL" id="MQW32836.1"/>
    </source>
</evidence>
<dbReference type="GO" id="GO:0000160">
    <property type="term" value="P:phosphorelay signal transduction system"/>
    <property type="evidence" value="ECO:0007669"/>
    <property type="project" value="InterPro"/>
</dbReference>
<dbReference type="Proteomes" id="UP000429484">
    <property type="component" value="Unassembled WGS sequence"/>
</dbReference>
<feature type="modified residue" description="4-aspartylphosphate" evidence="1">
    <location>
        <position position="59"/>
    </location>
</feature>
<accession>A0AAW9TLR8</accession>